<evidence type="ECO:0000259" key="3">
    <source>
        <dbReference type="SMART" id="SM00429"/>
    </source>
</evidence>
<dbReference type="OrthoDB" id="5475758at2"/>
<dbReference type="AlphaFoldDB" id="A0A328C5H8"/>
<evidence type="ECO:0000313" key="5">
    <source>
        <dbReference type="Proteomes" id="UP000249169"/>
    </source>
</evidence>
<sequence>MRHRRSFHDLCFPLVLLLLLVAMLAGCGEDVVVEPGDTDLPDLGLTDAGDTGDTGDTDPGDSGPVPDVDLDTGDTEVPDDAGDTHLPDADTTPQPDTPDVDAEPVELRLDTISPPRGPLEGNTPFVLRGEGFDAETRVFIGIEELDVDLIEDTLVGTTPAADAVGPATVRVVHPTLGEEALVNGFTYFEALHFTSASPAQLPTSGGMEINVRGRGFTAETRASIGGQSALRHTFINAELLRVVAPPGAVGPADLRLTNPDATLLANDALTYVAALDLTHVFPEYGAEGGGELVTIFGQGFAPQMQVFFGTTAATIEAVAPDGRSATLRTPAGSEGPVDVRLELNDDGAFLSQGFRYVGTSPAWSLDALRPSFGSSAGGEEVTLFGGGLDAATLEVRFGTAPATLVEQQPGLVRVLSPPGAPGVVSLHITADGQPDLTLTDAFTYHPPLSLDTLAPTSGPSEGGTLVTLRGQGFTDVSEVTFGGLLQNFSVLDDTTIEVSVGPGAPGPTTVEVRRAETRATLIDAFTFTQDLELWGMSPTRGAIAGGTYVVVRGQGLSPETEITFGGQPAEVLAQLDAHTLALTTPPGATGEVEVRATRDSQQARAPEPFTYFNPGARFGGAWGNPIDGAVNVTVFTHNGGPVENAFVMLSTNANTPYSGHTNAAGMITLSGPDVFGEQTITATAAGHSSVTAQHIDAENITLFLHPPSSDGEGQLPPPPPGAVFTGEVLGLDKVGIPGPDEILMAQVFSTRPSMHARIPEPGGNNVVFGEGTYSINTRVGDLALVAMGGLYNTRTQEFRPLRMGLARYLFASDAQRYEVDIELNIPLTASTHFKFTAPPQFEPGPSKHRVNVYLDLGFDGVFGPMRSFVSEDHLIVADRLARLRGELQDASYSVSARVDNNGALPLSEAYLHDITRLDRIHDIDALPAPVSFITPRQGSRPINGIVQWSHVGSTLPDLQYVFLEDFQRRVVWEAFLPGDATGFRFPEFPDFSHLPADERPVPYPGGTYFLVVYGIKQEGLSADNFSYSDLGGDWQGIALNELLMVF</sequence>
<keyword evidence="1" id="KW-0732">Signal</keyword>
<feature type="domain" description="IPT/TIG" evidence="3">
    <location>
        <begin position="274"/>
        <end position="357"/>
    </location>
</feature>
<feature type="domain" description="IPT/TIG" evidence="3">
    <location>
        <begin position="106"/>
        <end position="188"/>
    </location>
</feature>
<dbReference type="InterPro" id="IPR014756">
    <property type="entry name" value="Ig_E-set"/>
</dbReference>
<dbReference type="CDD" id="cd00102">
    <property type="entry name" value="IPT"/>
    <property type="match status" value="4"/>
</dbReference>
<feature type="compositionally biased region" description="Low complexity" evidence="2">
    <location>
        <begin position="41"/>
        <end position="51"/>
    </location>
</feature>
<feature type="domain" description="IPT/TIG" evidence="3">
    <location>
        <begin position="530"/>
        <end position="612"/>
    </location>
</feature>
<dbReference type="CDD" id="cd00603">
    <property type="entry name" value="IPT_PCSR"/>
    <property type="match status" value="1"/>
</dbReference>
<dbReference type="PROSITE" id="PS51257">
    <property type="entry name" value="PROKAR_LIPOPROTEIN"/>
    <property type="match status" value="1"/>
</dbReference>
<evidence type="ECO:0000256" key="1">
    <source>
        <dbReference type="ARBA" id="ARBA00022729"/>
    </source>
</evidence>
<reference evidence="4 5" key="1">
    <citation type="submission" date="2018-05" db="EMBL/GenBank/DDBJ databases">
        <title>Lujinxingia marina gen. nov. sp. nov., a new facultative anaerobic member of the class Deltaproteobacteria, and proposal of Lujinxingaceae fam. nov.</title>
        <authorList>
            <person name="Li C.-M."/>
        </authorList>
    </citation>
    <scope>NUCLEOTIDE SEQUENCE [LARGE SCALE GENOMIC DNA]</scope>
    <source>
        <strain evidence="4 5">B210</strain>
    </source>
</reference>
<comment type="caution">
    <text evidence="4">The sequence shown here is derived from an EMBL/GenBank/DDBJ whole genome shotgun (WGS) entry which is preliminary data.</text>
</comment>
<dbReference type="Pfam" id="PF01833">
    <property type="entry name" value="TIG"/>
    <property type="match status" value="6"/>
</dbReference>
<dbReference type="InterPro" id="IPR013783">
    <property type="entry name" value="Ig-like_fold"/>
</dbReference>
<dbReference type="InterPro" id="IPR052387">
    <property type="entry name" value="Fibrocystin"/>
</dbReference>
<evidence type="ECO:0000256" key="2">
    <source>
        <dbReference type="SAM" id="MobiDB-lite"/>
    </source>
</evidence>
<keyword evidence="5" id="KW-1185">Reference proteome</keyword>
<feature type="domain" description="IPT/TIG" evidence="3">
    <location>
        <begin position="447"/>
        <end position="528"/>
    </location>
</feature>
<dbReference type="SMART" id="SM00429">
    <property type="entry name" value="IPT"/>
    <property type="match status" value="6"/>
</dbReference>
<dbReference type="EMBL" id="QHKO01000003">
    <property type="protein sequence ID" value="RAL22831.1"/>
    <property type="molecule type" value="Genomic_DNA"/>
</dbReference>
<dbReference type="PANTHER" id="PTHR46769">
    <property type="entry name" value="POLYCYSTIC KIDNEY AND HEPATIC DISEASE 1 (AUTOSOMAL RECESSIVE)-LIKE 1"/>
    <property type="match status" value="1"/>
</dbReference>
<organism evidence="4 5">
    <name type="scientific">Lujinxingia litoralis</name>
    <dbReference type="NCBI Taxonomy" id="2211119"/>
    <lineage>
        <taxon>Bacteria</taxon>
        <taxon>Deltaproteobacteria</taxon>
        <taxon>Bradymonadales</taxon>
        <taxon>Lujinxingiaceae</taxon>
        <taxon>Lujinxingia</taxon>
    </lineage>
</organism>
<dbReference type="InterPro" id="IPR002909">
    <property type="entry name" value="IPT_dom"/>
</dbReference>
<proteinExistence type="predicted"/>
<evidence type="ECO:0000313" key="4">
    <source>
        <dbReference type="EMBL" id="RAL22831.1"/>
    </source>
</evidence>
<dbReference type="SUPFAM" id="SSF81296">
    <property type="entry name" value="E set domains"/>
    <property type="match status" value="5"/>
</dbReference>
<dbReference type="RefSeq" id="WP_111729359.1">
    <property type="nucleotide sequence ID" value="NZ_QHKO01000003.1"/>
</dbReference>
<gene>
    <name evidence="4" type="ORF">DL240_08025</name>
</gene>
<feature type="domain" description="IPT/TIG" evidence="3">
    <location>
        <begin position="362"/>
        <end position="445"/>
    </location>
</feature>
<protein>
    <recommendedName>
        <fullName evidence="3">IPT/TIG domain-containing protein</fullName>
    </recommendedName>
</protein>
<dbReference type="Gene3D" id="2.60.40.10">
    <property type="entry name" value="Immunoglobulins"/>
    <property type="match status" value="6"/>
</dbReference>
<dbReference type="Proteomes" id="UP000249169">
    <property type="component" value="Unassembled WGS sequence"/>
</dbReference>
<name>A0A328C5H8_9DELT</name>
<accession>A0A328C5H8</accession>
<feature type="compositionally biased region" description="Acidic residues" evidence="2">
    <location>
        <begin position="68"/>
        <end position="81"/>
    </location>
</feature>
<feature type="region of interest" description="Disordered" evidence="2">
    <location>
        <begin position="35"/>
        <end position="101"/>
    </location>
</feature>
<feature type="domain" description="IPT/TIG" evidence="3">
    <location>
        <begin position="190"/>
        <end position="272"/>
    </location>
</feature>
<dbReference type="PANTHER" id="PTHR46769:SF2">
    <property type="entry name" value="FIBROCYSTIN-L ISOFORM 2 PRECURSOR-RELATED"/>
    <property type="match status" value="1"/>
</dbReference>